<accession>A0ABX8J9Q0</accession>
<dbReference type="EMBL" id="CP076723">
    <property type="protein sequence ID" value="QWV93851.1"/>
    <property type="molecule type" value="Genomic_DNA"/>
</dbReference>
<dbReference type="RefSeq" id="WP_216800589.1">
    <property type="nucleotide sequence ID" value="NZ_CP076723.1"/>
</dbReference>
<feature type="domain" description="Polymerase beta nucleotidyltransferase" evidence="1">
    <location>
        <begin position="27"/>
        <end position="103"/>
    </location>
</feature>
<dbReference type="Pfam" id="PF18765">
    <property type="entry name" value="Polbeta"/>
    <property type="match status" value="1"/>
</dbReference>
<dbReference type="InterPro" id="IPR041633">
    <property type="entry name" value="Polbeta"/>
</dbReference>
<proteinExistence type="predicted"/>
<evidence type="ECO:0000313" key="2">
    <source>
        <dbReference type="EMBL" id="QWV93851.1"/>
    </source>
</evidence>
<organism evidence="2 3">
    <name type="scientific">Geomonas oryzisoli</name>
    <dbReference type="NCBI Taxonomy" id="2847992"/>
    <lineage>
        <taxon>Bacteria</taxon>
        <taxon>Pseudomonadati</taxon>
        <taxon>Thermodesulfobacteriota</taxon>
        <taxon>Desulfuromonadia</taxon>
        <taxon>Geobacterales</taxon>
        <taxon>Geobacteraceae</taxon>
        <taxon>Geomonas</taxon>
    </lineage>
</organism>
<sequence length="107" mass="12238">MPKLDLRPEWLEMVRHLLAVHLPDAEVLAYGSRVQGMSHDGSDLDLVVRNVADLTQPQSNLFELKEAFTDSNIPILVDVFDWARIPESFREEIERRGTVLVQSGKRL</sequence>
<evidence type="ECO:0000259" key="1">
    <source>
        <dbReference type="Pfam" id="PF18765"/>
    </source>
</evidence>
<evidence type="ECO:0000313" key="3">
    <source>
        <dbReference type="Proteomes" id="UP000683557"/>
    </source>
</evidence>
<gene>
    <name evidence="2" type="ORF">KP004_01260</name>
</gene>
<dbReference type="Proteomes" id="UP000683557">
    <property type="component" value="Chromosome"/>
</dbReference>
<keyword evidence="3" id="KW-1185">Reference proteome</keyword>
<reference evidence="2 3" key="1">
    <citation type="submission" date="2021-06" db="EMBL/GenBank/DDBJ databases">
        <title>Gemonas diversity in paddy soil.</title>
        <authorList>
            <person name="Liu G."/>
        </authorList>
    </citation>
    <scope>NUCLEOTIDE SEQUENCE [LARGE SCALE GENOMIC DNA]</scope>
    <source>
        <strain evidence="2 3">RG10</strain>
    </source>
</reference>
<name>A0ABX8J9Q0_9BACT</name>
<protein>
    <submittedName>
        <fullName evidence="2">Nucleotidyltransferase domain-containing protein</fullName>
    </submittedName>
</protein>